<evidence type="ECO:0000256" key="1">
    <source>
        <dbReference type="SAM" id="MobiDB-lite"/>
    </source>
</evidence>
<gene>
    <name evidence="2" type="ORF">ACFQWG_08480</name>
</gene>
<dbReference type="RefSeq" id="WP_380974330.1">
    <property type="nucleotide sequence ID" value="NZ_JBHTEF010000001.1"/>
</dbReference>
<dbReference type="Proteomes" id="UP001596527">
    <property type="component" value="Unassembled WGS sequence"/>
</dbReference>
<evidence type="ECO:0000313" key="2">
    <source>
        <dbReference type="EMBL" id="MFC7581228.1"/>
    </source>
</evidence>
<dbReference type="EMBL" id="JBHTEF010000001">
    <property type="protein sequence ID" value="MFC7581228.1"/>
    <property type="molecule type" value="Genomic_DNA"/>
</dbReference>
<dbReference type="InterPro" id="IPR014718">
    <property type="entry name" value="GH-type_carb-bd"/>
</dbReference>
<protein>
    <recommendedName>
        <fullName evidence="4">Aldose 1-epimerase</fullName>
    </recommendedName>
</protein>
<comment type="caution">
    <text evidence="2">The sequence shown here is derived from an EMBL/GenBank/DDBJ whole genome shotgun (WGS) entry which is preliminary data.</text>
</comment>
<dbReference type="Gene3D" id="2.70.98.10">
    <property type="match status" value="1"/>
</dbReference>
<evidence type="ECO:0008006" key="4">
    <source>
        <dbReference type="Google" id="ProtNLM"/>
    </source>
</evidence>
<sequence>MNEHFRAIQRDSASPWPGPRGEKVTYASDSLEVTVYPDDGCRITSIRVHGREILRQWSPERRGFQYGVFPMVPWVGRMGGGLLYWRGRVHQLPVNRPPHALHGCACFGPWTRSGVDEFSLELGRWWPWDARAVQRIGVNDSSLTLSLEIISNSGEFPAQAGWHPWFLRRLEGDSRDVLLGTHPQWQEELGGNELPTGRRISPQTGPWDNCFGYAHQMDAELRWESVSARIGSDRRWSTLFTVPEDAVCVEPLSGPPNGINTAPESVAPDRPLTITTTWRLAER</sequence>
<name>A0ABW2SPC8_9ACTO</name>
<proteinExistence type="predicted"/>
<reference evidence="3" key="1">
    <citation type="journal article" date="2019" name="Int. J. Syst. Evol. Microbiol.">
        <title>The Global Catalogue of Microorganisms (GCM) 10K type strain sequencing project: providing services to taxonomists for standard genome sequencing and annotation.</title>
        <authorList>
            <consortium name="The Broad Institute Genomics Platform"/>
            <consortium name="The Broad Institute Genome Sequencing Center for Infectious Disease"/>
            <person name="Wu L."/>
            <person name="Ma J."/>
        </authorList>
    </citation>
    <scope>NUCLEOTIDE SEQUENCE [LARGE SCALE GENOMIC DNA]</scope>
    <source>
        <strain evidence="3">CCUG 56698</strain>
    </source>
</reference>
<organism evidence="2 3">
    <name type="scientific">Schaalia naturae</name>
    <dbReference type="NCBI Taxonomy" id="635203"/>
    <lineage>
        <taxon>Bacteria</taxon>
        <taxon>Bacillati</taxon>
        <taxon>Actinomycetota</taxon>
        <taxon>Actinomycetes</taxon>
        <taxon>Actinomycetales</taxon>
        <taxon>Actinomycetaceae</taxon>
        <taxon>Schaalia</taxon>
    </lineage>
</organism>
<accession>A0ABW2SPC8</accession>
<keyword evidence="3" id="KW-1185">Reference proteome</keyword>
<feature type="region of interest" description="Disordered" evidence="1">
    <location>
        <begin position="1"/>
        <end position="21"/>
    </location>
</feature>
<dbReference type="InterPro" id="IPR011013">
    <property type="entry name" value="Gal_mutarotase_sf_dom"/>
</dbReference>
<evidence type="ECO:0000313" key="3">
    <source>
        <dbReference type="Proteomes" id="UP001596527"/>
    </source>
</evidence>
<dbReference type="Pfam" id="PF01263">
    <property type="entry name" value="Aldose_epim"/>
    <property type="match status" value="1"/>
</dbReference>
<dbReference type="InterPro" id="IPR008183">
    <property type="entry name" value="Aldose_1/G6P_1-epimerase"/>
</dbReference>
<dbReference type="SUPFAM" id="SSF74650">
    <property type="entry name" value="Galactose mutarotase-like"/>
    <property type="match status" value="1"/>
</dbReference>